<sequence>MQQACRRGTWGLVAMAVPRVWLGMGPSPGRELGDRLIDGFLASACPPAHFCRLWPRGLLFFESAPMSQGQDQLGVGGGAAGHWEGNHTSSSKPPSGEAPSWLPFSRRQLSALEAHFSHSKTATLERRVPGADPLHPGEAHPPLWTGASTPFL</sequence>
<accession>A0A5N4E688</accession>
<dbReference type="Proteomes" id="UP000299084">
    <property type="component" value="Unassembled WGS sequence"/>
</dbReference>
<dbReference type="EMBL" id="JWIN03000005">
    <property type="protein sequence ID" value="KAB1278814.1"/>
    <property type="molecule type" value="Genomic_DNA"/>
</dbReference>
<proteinExistence type="predicted"/>
<name>A0A5N4E688_CAMDR</name>
<comment type="caution">
    <text evidence="2">The sequence shown here is derived from an EMBL/GenBank/DDBJ whole genome shotgun (WGS) entry which is preliminary data.</text>
</comment>
<evidence type="ECO:0000256" key="1">
    <source>
        <dbReference type="SAM" id="MobiDB-lite"/>
    </source>
</evidence>
<reference evidence="2 3" key="1">
    <citation type="journal article" date="2019" name="Mol. Ecol. Resour.">
        <title>Improving Illumina assemblies with Hi-C and long reads: an example with the North African dromedary.</title>
        <authorList>
            <person name="Elbers J.P."/>
            <person name="Rogers M.F."/>
            <person name="Perelman P.L."/>
            <person name="Proskuryakova A.A."/>
            <person name="Serdyukova N.A."/>
            <person name="Johnson W.E."/>
            <person name="Horin P."/>
            <person name="Corander J."/>
            <person name="Murphy D."/>
            <person name="Burger P.A."/>
        </authorList>
    </citation>
    <scope>NUCLEOTIDE SEQUENCE [LARGE SCALE GENOMIC DNA]</scope>
    <source>
        <strain evidence="2">Drom800</strain>
        <tissue evidence="2">Blood</tissue>
    </source>
</reference>
<evidence type="ECO:0000313" key="2">
    <source>
        <dbReference type="EMBL" id="KAB1278814.1"/>
    </source>
</evidence>
<evidence type="ECO:0000313" key="3">
    <source>
        <dbReference type="Proteomes" id="UP000299084"/>
    </source>
</evidence>
<feature type="region of interest" description="Disordered" evidence="1">
    <location>
        <begin position="118"/>
        <end position="152"/>
    </location>
</feature>
<keyword evidence="3" id="KW-1185">Reference proteome</keyword>
<dbReference type="AlphaFoldDB" id="A0A5N4E688"/>
<organism evidence="2 3">
    <name type="scientific">Camelus dromedarius</name>
    <name type="common">Dromedary</name>
    <name type="synonym">Arabian camel</name>
    <dbReference type="NCBI Taxonomy" id="9838"/>
    <lineage>
        <taxon>Eukaryota</taxon>
        <taxon>Metazoa</taxon>
        <taxon>Chordata</taxon>
        <taxon>Craniata</taxon>
        <taxon>Vertebrata</taxon>
        <taxon>Euteleostomi</taxon>
        <taxon>Mammalia</taxon>
        <taxon>Eutheria</taxon>
        <taxon>Laurasiatheria</taxon>
        <taxon>Artiodactyla</taxon>
        <taxon>Tylopoda</taxon>
        <taxon>Camelidae</taxon>
        <taxon>Camelus</taxon>
    </lineage>
</organism>
<feature type="region of interest" description="Disordered" evidence="1">
    <location>
        <begin position="68"/>
        <end position="102"/>
    </location>
</feature>
<protein>
    <submittedName>
        <fullName evidence="2">Uncharacterized protein</fullName>
    </submittedName>
</protein>
<gene>
    <name evidence="2" type="ORF">Cadr_000007330</name>
</gene>